<evidence type="ECO:0000313" key="2">
    <source>
        <dbReference type="EMBL" id="KAK1376097.1"/>
    </source>
</evidence>
<feature type="region of interest" description="Disordered" evidence="1">
    <location>
        <begin position="126"/>
        <end position="148"/>
    </location>
</feature>
<dbReference type="PANTHER" id="PTHR46250:SF15">
    <property type="entry name" value="OS01G0523800 PROTEIN"/>
    <property type="match status" value="1"/>
</dbReference>
<feature type="compositionally biased region" description="Polar residues" evidence="1">
    <location>
        <begin position="133"/>
        <end position="148"/>
    </location>
</feature>
<name>A0AAD8MKE7_9APIA</name>
<evidence type="ECO:0000313" key="3">
    <source>
        <dbReference type="Proteomes" id="UP001237642"/>
    </source>
</evidence>
<accession>A0AAD8MKE7</accession>
<gene>
    <name evidence="2" type="ORF">POM88_032290</name>
</gene>
<evidence type="ECO:0000256" key="1">
    <source>
        <dbReference type="SAM" id="MobiDB-lite"/>
    </source>
</evidence>
<dbReference type="Proteomes" id="UP001237642">
    <property type="component" value="Unassembled WGS sequence"/>
</dbReference>
<proteinExistence type="predicted"/>
<dbReference type="EMBL" id="JAUIZM010000007">
    <property type="protein sequence ID" value="KAK1376097.1"/>
    <property type="molecule type" value="Genomic_DNA"/>
</dbReference>
<dbReference type="AlphaFoldDB" id="A0AAD8MKE7"/>
<sequence length="148" mass="16274">MSCLQTEHATLLSSSEDELSSLEVCNECLDYISNVESDHERVRSVAAASADVDGNIFCDEMNADVTEKCREFSKGIGGKVHPKAAKWKSTLLPCFKELSIIFGKDRATRNLTKNLEDVVEELNTEAAGETLQDDIQSNPISDESTSKK</sequence>
<organism evidence="2 3">
    <name type="scientific">Heracleum sosnowskyi</name>
    <dbReference type="NCBI Taxonomy" id="360622"/>
    <lineage>
        <taxon>Eukaryota</taxon>
        <taxon>Viridiplantae</taxon>
        <taxon>Streptophyta</taxon>
        <taxon>Embryophyta</taxon>
        <taxon>Tracheophyta</taxon>
        <taxon>Spermatophyta</taxon>
        <taxon>Magnoliopsida</taxon>
        <taxon>eudicotyledons</taxon>
        <taxon>Gunneridae</taxon>
        <taxon>Pentapetalae</taxon>
        <taxon>asterids</taxon>
        <taxon>campanulids</taxon>
        <taxon>Apiales</taxon>
        <taxon>Apiaceae</taxon>
        <taxon>Apioideae</taxon>
        <taxon>apioid superclade</taxon>
        <taxon>Tordylieae</taxon>
        <taxon>Tordyliinae</taxon>
        <taxon>Heracleum</taxon>
    </lineage>
</organism>
<reference evidence="2" key="2">
    <citation type="submission" date="2023-05" db="EMBL/GenBank/DDBJ databases">
        <authorList>
            <person name="Schelkunov M.I."/>
        </authorList>
    </citation>
    <scope>NUCLEOTIDE SEQUENCE</scope>
    <source>
        <strain evidence="2">Hsosn_3</strain>
        <tissue evidence="2">Leaf</tissue>
    </source>
</reference>
<keyword evidence="3" id="KW-1185">Reference proteome</keyword>
<dbReference type="PANTHER" id="PTHR46250">
    <property type="entry name" value="MYB/SANT-LIKE DNA-BINDING DOMAIN PROTEIN-RELATED"/>
    <property type="match status" value="1"/>
</dbReference>
<protein>
    <submittedName>
        <fullName evidence="2">Uncharacterized protein</fullName>
    </submittedName>
</protein>
<reference evidence="2" key="1">
    <citation type="submission" date="2023-02" db="EMBL/GenBank/DDBJ databases">
        <title>Genome of toxic invasive species Heracleum sosnowskyi carries increased number of genes despite the absence of recent whole-genome duplications.</title>
        <authorList>
            <person name="Schelkunov M."/>
            <person name="Shtratnikova V."/>
            <person name="Makarenko M."/>
            <person name="Klepikova A."/>
            <person name="Omelchenko D."/>
            <person name="Novikova G."/>
            <person name="Obukhova E."/>
            <person name="Bogdanov V."/>
            <person name="Penin A."/>
            <person name="Logacheva M."/>
        </authorList>
    </citation>
    <scope>NUCLEOTIDE SEQUENCE</scope>
    <source>
        <strain evidence="2">Hsosn_3</strain>
        <tissue evidence="2">Leaf</tissue>
    </source>
</reference>
<comment type="caution">
    <text evidence="2">The sequence shown here is derived from an EMBL/GenBank/DDBJ whole genome shotgun (WGS) entry which is preliminary data.</text>
</comment>